<feature type="signal peptide" evidence="1">
    <location>
        <begin position="1"/>
        <end position="36"/>
    </location>
</feature>
<evidence type="ECO:0000256" key="1">
    <source>
        <dbReference type="SAM" id="SignalP"/>
    </source>
</evidence>
<dbReference type="Proteomes" id="UP000486351">
    <property type="component" value="Unassembled WGS sequence"/>
</dbReference>
<dbReference type="Proteomes" id="UP000437068">
    <property type="component" value="Unassembled WGS sequence"/>
</dbReference>
<dbReference type="EMBL" id="QXGF01000255">
    <property type="protein sequence ID" value="KAE8943369.1"/>
    <property type="molecule type" value="Genomic_DNA"/>
</dbReference>
<dbReference type="Proteomes" id="UP000441208">
    <property type="component" value="Unassembled WGS sequence"/>
</dbReference>
<evidence type="ECO:0000313" key="31">
    <source>
        <dbReference type="Proteomes" id="UP000476176"/>
    </source>
</evidence>
<evidence type="ECO:0000313" key="10">
    <source>
        <dbReference type="EMBL" id="KAE9057623.1"/>
    </source>
</evidence>
<dbReference type="Proteomes" id="UP000440367">
    <property type="component" value="Unassembled WGS sequence"/>
</dbReference>
<sequence length="50" mass="5337">MSDPGHPPIIPANGEATAVRFVAFVLWLLRAQPASSNPTRPPSTVNETPK</sequence>
<gene>
    <name evidence="23" type="ORF">PF001_g10252</name>
    <name evidence="21" type="ORF">PF001_g21984</name>
    <name evidence="20" type="ORF">PF001_g32989</name>
    <name evidence="17" type="ORF">PF002_g23370</name>
    <name evidence="16" type="ORF">PF002_g23372</name>
    <name evidence="19" type="ORF">PF004_g9862</name>
    <name evidence="18" type="ORF">PF005_g10910</name>
    <name evidence="15" type="ORF">PF005_g22811</name>
    <name evidence="13" type="ORF">PF006_g24127</name>
    <name evidence="9" type="ORF">PF006_g33106</name>
    <name evidence="14" type="ORF">PF007_g11119</name>
    <name evidence="12" type="ORF">PF007_g22839</name>
    <name evidence="22" type="ORF">PF008_g22715</name>
    <name evidence="2" type="ORF">PF009_g23590</name>
    <name evidence="3" type="ORF">PF009_g6904</name>
    <name evidence="10" type="ORF">PF010_g31305</name>
    <name evidence="11" type="ORF">PF010_g31306</name>
    <name evidence="8" type="ORF">PF011_g13790</name>
    <name evidence="7" type="ORF">PF011_g22295</name>
    <name evidence="6" type="ORF">PF011_g32120</name>
    <name evidence="5" type="ORF">PF011_g32810</name>
    <name evidence="4" type="ORF">PF011_g32811</name>
</gene>
<evidence type="ECO:0000313" key="29">
    <source>
        <dbReference type="Proteomes" id="UP000441208"/>
    </source>
</evidence>
<evidence type="ECO:0000313" key="13">
    <source>
        <dbReference type="EMBL" id="KAE9094850.1"/>
    </source>
</evidence>
<evidence type="ECO:0000313" key="32">
    <source>
        <dbReference type="Proteomes" id="UP000486351"/>
    </source>
</evidence>
<dbReference type="EMBL" id="QXGE01002066">
    <property type="protein sequence ID" value="KAE9285268.1"/>
    <property type="molecule type" value="Genomic_DNA"/>
</dbReference>
<evidence type="ECO:0000313" key="17">
    <source>
        <dbReference type="EMBL" id="KAE9195269.1"/>
    </source>
</evidence>
<dbReference type="Proteomes" id="UP000460718">
    <property type="component" value="Unassembled WGS sequence"/>
</dbReference>
<dbReference type="EMBL" id="QXGB01002096">
    <property type="protein sequence ID" value="KAE9181625.1"/>
    <property type="molecule type" value="Genomic_DNA"/>
</dbReference>
<protein>
    <submittedName>
        <fullName evidence="23">Uncharacterized protein</fullName>
    </submittedName>
</protein>
<reference evidence="24 25" key="1">
    <citation type="submission" date="2018-08" db="EMBL/GenBank/DDBJ databases">
        <title>Genomic investigation of the strawberry pathogen Phytophthora fragariae indicates pathogenicity is determined by transcriptional variation in three key races.</title>
        <authorList>
            <person name="Adams T.M."/>
            <person name="Armitage A.D."/>
            <person name="Sobczyk M.K."/>
            <person name="Bates H.J."/>
            <person name="Dunwell J.M."/>
            <person name="Nellist C.F."/>
            <person name="Harrison R.J."/>
        </authorList>
    </citation>
    <scope>NUCLEOTIDE SEQUENCE [LARGE SCALE GENOMIC DNA]</scope>
    <source>
        <strain evidence="23 26">A4</strain>
        <strain evidence="16 27">BC-1</strain>
        <strain evidence="19 31">BC-23</strain>
        <strain evidence="15 25">NOV-27</strain>
        <strain evidence="9 28">NOV-5</strain>
        <strain evidence="12 29">NOV-71</strain>
        <strain evidence="22 32">NOV-77</strain>
        <strain evidence="2 24">NOV-9</strain>
        <strain evidence="10 33">ONT-3</strain>
        <strain evidence="4 30">SCRP245</strain>
    </source>
</reference>
<dbReference type="Proteomes" id="UP000440732">
    <property type="component" value="Unassembled WGS sequence"/>
</dbReference>
<evidence type="ECO:0000313" key="30">
    <source>
        <dbReference type="Proteomes" id="UP000460718"/>
    </source>
</evidence>
<organism evidence="23 26">
    <name type="scientific">Phytophthora fragariae</name>
    <dbReference type="NCBI Taxonomy" id="53985"/>
    <lineage>
        <taxon>Eukaryota</taxon>
        <taxon>Sar</taxon>
        <taxon>Stramenopiles</taxon>
        <taxon>Oomycota</taxon>
        <taxon>Peronosporomycetes</taxon>
        <taxon>Peronosporales</taxon>
        <taxon>Peronosporaceae</taxon>
        <taxon>Phytophthora</taxon>
    </lineage>
</organism>
<proteinExistence type="predicted"/>
<evidence type="ECO:0000313" key="6">
    <source>
        <dbReference type="EMBL" id="KAE8954374.1"/>
    </source>
</evidence>
<evidence type="ECO:0000313" key="25">
    <source>
        <dbReference type="Proteomes" id="UP000433483"/>
    </source>
</evidence>
<dbReference type="EMBL" id="QXGA01010857">
    <property type="protein sequence ID" value="KAE9054983.1"/>
    <property type="molecule type" value="Genomic_DNA"/>
</dbReference>
<dbReference type="EMBL" id="QXGE01000513">
    <property type="protein sequence ID" value="KAE9310310.1"/>
    <property type="molecule type" value="Genomic_DNA"/>
</dbReference>
<evidence type="ECO:0000313" key="8">
    <source>
        <dbReference type="EMBL" id="KAE9001318.1"/>
    </source>
</evidence>
<dbReference type="EMBL" id="QXFW01011281">
    <property type="protein sequence ID" value="KAE8952046.1"/>
    <property type="molecule type" value="Genomic_DNA"/>
</dbReference>
<dbReference type="EMBL" id="QXFZ01002086">
    <property type="protein sequence ID" value="KAE9080952.1"/>
    <property type="molecule type" value="Genomic_DNA"/>
</dbReference>
<evidence type="ECO:0000313" key="21">
    <source>
        <dbReference type="EMBL" id="KAE9285268.1"/>
    </source>
</evidence>
<dbReference type="EMBL" id="QXFW01009155">
    <property type="protein sequence ID" value="KAE8954374.1"/>
    <property type="molecule type" value="Genomic_DNA"/>
</dbReference>
<evidence type="ECO:0000313" key="9">
    <source>
        <dbReference type="EMBL" id="KAE9054983.1"/>
    </source>
</evidence>
<evidence type="ECO:0000313" key="22">
    <source>
        <dbReference type="EMBL" id="KAE9301580.1"/>
    </source>
</evidence>
<evidence type="ECO:0000313" key="15">
    <source>
        <dbReference type="EMBL" id="KAE9181625.1"/>
    </source>
</evidence>
<dbReference type="EMBL" id="QXGD01002001">
    <property type="protein sequence ID" value="KAE9195269.1"/>
    <property type="molecule type" value="Genomic_DNA"/>
</dbReference>
<dbReference type="Proteomes" id="UP000476176">
    <property type="component" value="Unassembled WGS sequence"/>
</dbReference>
<dbReference type="EMBL" id="QXGE01010582">
    <property type="protein sequence ID" value="KAE9259593.1"/>
    <property type="molecule type" value="Genomic_DNA"/>
</dbReference>
<evidence type="ECO:0000313" key="7">
    <source>
        <dbReference type="EMBL" id="KAE8980775.1"/>
    </source>
</evidence>
<evidence type="ECO:0000313" key="2">
    <source>
        <dbReference type="EMBL" id="KAE8926215.1"/>
    </source>
</evidence>
<evidence type="ECO:0000313" key="14">
    <source>
        <dbReference type="EMBL" id="KAE9112394.1"/>
    </source>
</evidence>
<dbReference type="Proteomes" id="UP000433483">
    <property type="component" value="Unassembled WGS sequence"/>
</dbReference>
<dbReference type="EMBL" id="QXFW01000866">
    <property type="protein sequence ID" value="KAE9001318.1"/>
    <property type="molecule type" value="Genomic_DNA"/>
</dbReference>
<name>A0A6A4E049_9STRA</name>
<dbReference type="Proteomes" id="UP000488956">
    <property type="component" value="Unassembled WGS sequence"/>
</dbReference>
<evidence type="ECO:0000313" key="27">
    <source>
        <dbReference type="Proteomes" id="UP000440367"/>
    </source>
</evidence>
<keyword evidence="1" id="KW-0732">Signal</keyword>
<dbReference type="EMBL" id="QXFX01006951">
    <property type="protein sequence ID" value="KAE9057623.1"/>
    <property type="molecule type" value="Genomic_DNA"/>
</dbReference>
<evidence type="ECO:0000313" key="18">
    <source>
        <dbReference type="EMBL" id="KAE9211671.1"/>
    </source>
</evidence>
<evidence type="ECO:0000313" key="5">
    <source>
        <dbReference type="EMBL" id="KAE8952048.1"/>
    </source>
</evidence>
<evidence type="ECO:0000313" key="19">
    <source>
        <dbReference type="EMBL" id="KAE9232674.1"/>
    </source>
</evidence>
<evidence type="ECO:0000313" key="23">
    <source>
        <dbReference type="EMBL" id="KAE9310310.1"/>
    </source>
</evidence>
<dbReference type="EMBL" id="QXFX01006951">
    <property type="protein sequence ID" value="KAE9057624.1"/>
    <property type="molecule type" value="Genomic_DNA"/>
</dbReference>
<evidence type="ECO:0000313" key="16">
    <source>
        <dbReference type="EMBL" id="KAE9195268.1"/>
    </source>
</evidence>
<dbReference type="AlphaFoldDB" id="A0A6A4E049"/>
<evidence type="ECO:0000313" key="11">
    <source>
        <dbReference type="EMBL" id="KAE9057624.1"/>
    </source>
</evidence>
<comment type="caution">
    <text evidence="23">The sequence shown here is derived from an EMBL/GenBank/DDBJ whole genome shotgun (WGS) entry which is preliminary data.</text>
</comment>
<evidence type="ECO:0000313" key="26">
    <source>
        <dbReference type="Proteomes" id="UP000437068"/>
    </source>
</evidence>
<evidence type="ECO:0000313" key="28">
    <source>
        <dbReference type="Proteomes" id="UP000440732"/>
    </source>
</evidence>
<dbReference type="EMBL" id="QXFW01011280">
    <property type="protein sequence ID" value="KAE8952048.1"/>
    <property type="molecule type" value="Genomic_DNA"/>
</dbReference>
<evidence type="ECO:0000313" key="3">
    <source>
        <dbReference type="EMBL" id="KAE8943369.1"/>
    </source>
</evidence>
<evidence type="ECO:0000313" key="4">
    <source>
        <dbReference type="EMBL" id="KAE8952046.1"/>
    </source>
</evidence>
<keyword evidence="25" id="KW-1185">Reference proteome</keyword>
<dbReference type="EMBL" id="QXGC01000495">
    <property type="protein sequence ID" value="KAE9232674.1"/>
    <property type="molecule type" value="Genomic_DNA"/>
</dbReference>
<dbReference type="Proteomes" id="UP000429523">
    <property type="component" value="Unassembled WGS sequence"/>
</dbReference>
<feature type="chain" id="PRO_5033874878" evidence="1">
    <location>
        <begin position="37"/>
        <end position="50"/>
    </location>
</feature>
<accession>A0A6A4E049</accession>
<dbReference type="EMBL" id="QXFY01002184">
    <property type="protein sequence ID" value="KAE9301580.1"/>
    <property type="molecule type" value="Genomic_DNA"/>
</dbReference>
<evidence type="ECO:0000313" key="20">
    <source>
        <dbReference type="EMBL" id="KAE9259593.1"/>
    </source>
</evidence>
<dbReference type="EMBL" id="QXFZ01000547">
    <property type="protein sequence ID" value="KAE9112394.1"/>
    <property type="molecule type" value="Genomic_DNA"/>
</dbReference>
<dbReference type="EMBL" id="QXGB01000530">
    <property type="protein sequence ID" value="KAE9211671.1"/>
    <property type="molecule type" value="Genomic_DNA"/>
</dbReference>
<dbReference type="EMBL" id="QXGD01002001">
    <property type="protein sequence ID" value="KAE9195268.1"/>
    <property type="molecule type" value="Genomic_DNA"/>
</dbReference>
<dbReference type="EMBL" id="QXGF01002089">
    <property type="protein sequence ID" value="KAE8926215.1"/>
    <property type="molecule type" value="Genomic_DNA"/>
</dbReference>
<dbReference type="EMBL" id="QXGA01002600">
    <property type="protein sequence ID" value="KAE9094850.1"/>
    <property type="molecule type" value="Genomic_DNA"/>
</dbReference>
<dbReference type="EMBL" id="QXFW01002217">
    <property type="protein sequence ID" value="KAE8980775.1"/>
    <property type="molecule type" value="Genomic_DNA"/>
</dbReference>
<evidence type="ECO:0000313" key="24">
    <source>
        <dbReference type="Proteomes" id="UP000429523"/>
    </source>
</evidence>
<evidence type="ECO:0000313" key="12">
    <source>
        <dbReference type="EMBL" id="KAE9080952.1"/>
    </source>
</evidence>
<evidence type="ECO:0000313" key="33">
    <source>
        <dbReference type="Proteomes" id="UP000488956"/>
    </source>
</evidence>